<evidence type="ECO:0000313" key="2">
    <source>
        <dbReference type="Proteomes" id="UP001595647"/>
    </source>
</evidence>
<sequence length="96" mass="11117">MIELTPIQIRSLKLAKDGDVFLHQDGKRWTHLDATETYAKTDRFKERPQKVKFMKTSTLVELTEFGLLKKLDPEAQTEESAHAITMAGKMWLLKNK</sequence>
<gene>
    <name evidence="1" type="ORF">ACFOHV_06475</name>
</gene>
<evidence type="ECO:0000313" key="1">
    <source>
        <dbReference type="EMBL" id="MFC3162923.1"/>
    </source>
</evidence>
<comment type="caution">
    <text evidence="1">The sequence shown here is derived from an EMBL/GenBank/DDBJ whole genome shotgun (WGS) entry which is preliminary data.</text>
</comment>
<dbReference type="RefSeq" id="WP_182307881.1">
    <property type="nucleotide sequence ID" value="NZ_CP059897.1"/>
</dbReference>
<dbReference type="Proteomes" id="UP001595647">
    <property type="component" value="Unassembled WGS sequence"/>
</dbReference>
<dbReference type="EMBL" id="JBHRTG010000006">
    <property type="protein sequence ID" value="MFC3162923.1"/>
    <property type="molecule type" value="Genomic_DNA"/>
</dbReference>
<proteinExistence type="predicted"/>
<reference evidence="2" key="1">
    <citation type="journal article" date="2019" name="Int. J. Syst. Evol. Microbiol.">
        <title>The Global Catalogue of Microorganisms (GCM) 10K type strain sequencing project: providing services to taxonomists for standard genome sequencing and annotation.</title>
        <authorList>
            <consortium name="The Broad Institute Genomics Platform"/>
            <consortium name="The Broad Institute Genome Sequencing Center for Infectious Disease"/>
            <person name="Wu L."/>
            <person name="Ma J."/>
        </authorList>
    </citation>
    <scope>NUCLEOTIDE SEQUENCE [LARGE SCALE GENOMIC DNA]</scope>
    <source>
        <strain evidence="2">KCTC 52231</strain>
    </source>
</reference>
<keyword evidence="2" id="KW-1185">Reference proteome</keyword>
<organism evidence="1 2">
    <name type="scientific">Ciceribacter thiooxidans</name>
    <dbReference type="NCBI Taxonomy" id="1969821"/>
    <lineage>
        <taxon>Bacteria</taxon>
        <taxon>Pseudomonadati</taxon>
        <taxon>Pseudomonadota</taxon>
        <taxon>Alphaproteobacteria</taxon>
        <taxon>Hyphomicrobiales</taxon>
        <taxon>Rhizobiaceae</taxon>
        <taxon>Ciceribacter</taxon>
    </lineage>
</organism>
<name>A0ABV7I028_9HYPH</name>
<accession>A0ABV7I028</accession>
<protein>
    <submittedName>
        <fullName evidence="1">Uncharacterized protein</fullName>
    </submittedName>
</protein>